<evidence type="ECO:0000313" key="1">
    <source>
        <dbReference type="EnsemblPlants" id="TuG1812G0100000756.01.T01"/>
    </source>
</evidence>
<reference evidence="1" key="3">
    <citation type="submission" date="2022-06" db="UniProtKB">
        <authorList>
            <consortium name="EnsemblPlants"/>
        </authorList>
    </citation>
    <scope>IDENTIFICATION</scope>
</reference>
<proteinExistence type="predicted"/>
<organism evidence="1 2">
    <name type="scientific">Triticum urartu</name>
    <name type="common">Red wild einkorn</name>
    <name type="synonym">Crithodium urartu</name>
    <dbReference type="NCBI Taxonomy" id="4572"/>
    <lineage>
        <taxon>Eukaryota</taxon>
        <taxon>Viridiplantae</taxon>
        <taxon>Streptophyta</taxon>
        <taxon>Embryophyta</taxon>
        <taxon>Tracheophyta</taxon>
        <taxon>Spermatophyta</taxon>
        <taxon>Magnoliopsida</taxon>
        <taxon>Liliopsida</taxon>
        <taxon>Poales</taxon>
        <taxon>Poaceae</taxon>
        <taxon>BOP clade</taxon>
        <taxon>Pooideae</taxon>
        <taxon>Triticodae</taxon>
        <taxon>Triticeae</taxon>
        <taxon>Triticinae</taxon>
        <taxon>Triticum</taxon>
    </lineage>
</organism>
<dbReference type="Proteomes" id="UP000015106">
    <property type="component" value="Chromosome 1"/>
</dbReference>
<dbReference type="EnsemblPlants" id="TuG1812G0100000756.01.T01">
    <property type="protein sequence ID" value="TuG1812G0100000756.01.T01"/>
    <property type="gene ID" value="TuG1812G0100000756.01"/>
</dbReference>
<accession>A0A8R7NW53</accession>
<keyword evidence="2" id="KW-1185">Reference proteome</keyword>
<name>A0A8R7NW53_TRIUA</name>
<dbReference type="AlphaFoldDB" id="A0A8R7NW53"/>
<sequence length="221" mass="23696">MEASTHSSSGFSSVHPLKKTSKIPTEQLLWTLSTSAIPFWQHRFSFVFSLSIQRLCSPSSLSPCCSHTHAHGPAFTSLFFLAMNQVPLSAGPWRQNRARVRAAVSPVTGGCFAFVDRLRCCCCSYGLPVTGQHALGLAWAPSSRPPASSNIAWRGAPLCFRAASSSRAARGKGVATWNTTGTPRLGARLPPATSLSASCSSVSSTPSWPTSISWWCLLGRR</sequence>
<evidence type="ECO:0000313" key="2">
    <source>
        <dbReference type="Proteomes" id="UP000015106"/>
    </source>
</evidence>
<reference evidence="1" key="2">
    <citation type="submission" date="2018-03" db="EMBL/GenBank/DDBJ databases">
        <title>The Triticum urartu genome reveals the dynamic nature of wheat genome evolution.</title>
        <authorList>
            <person name="Ling H."/>
            <person name="Ma B."/>
            <person name="Shi X."/>
            <person name="Liu H."/>
            <person name="Dong L."/>
            <person name="Sun H."/>
            <person name="Cao Y."/>
            <person name="Gao Q."/>
            <person name="Zheng S."/>
            <person name="Li Y."/>
            <person name="Yu Y."/>
            <person name="Du H."/>
            <person name="Qi M."/>
            <person name="Li Y."/>
            <person name="Yu H."/>
            <person name="Cui Y."/>
            <person name="Wang N."/>
            <person name="Chen C."/>
            <person name="Wu H."/>
            <person name="Zhao Y."/>
            <person name="Zhang J."/>
            <person name="Li Y."/>
            <person name="Zhou W."/>
            <person name="Zhang B."/>
            <person name="Hu W."/>
            <person name="Eijk M."/>
            <person name="Tang J."/>
            <person name="Witsenboer H."/>
            <person name="Zhao S."/>
            <person name="Li Z."/>
            <person name="Zhang A."/>
            <person name="Wang D."/>
            <person name="Liang C."/>
        </authorList>
    </citation>
    <scope>NUCLEOTIDE SEQUENCE [LARGE SCALE GENOMIC DNA]</scope>
    <source>
        <strain evidence="1">cv. G1812</strain>
    </source>
</reference>
<reference evidence="2" key="1">
    <citation type="journal article" date="2013" name="Nature">
        <title>Draft genome of the wheat A-genome progenitor Triticum urartu.</title>
        <authorList>
            <person name="Ling H.Q."/>
            <person name="Zhao S."/>
            <person name="Liu D."/>
            <person name="Wang J."/>
            <person name="Sun H."/>
            <person name="Zhang C."/>
            <person name="Fan H."/>
            <person name="Li D."/>
            <person name="Dong L."/>
            <person name="Tao Y."/>
            <person name="Gao C."/>
            <person name="Wu H."/>
            <person name="Li Y."/>
            <person name="Cui Y."/>
            <person name="Guo X."/>
            <person name="Zheng S."/>
            <person name="Wang B."/>
            <person name="Yu K."/>
            <person name="Liang Q."/>
            <person name="Yang W."/>
            <person name="Lou X."/>
            <person name="Chen J."/>
            <person name="Feng M."/>
            <person name="Jian J."/>
            <person name="Zhang X."/>
            <person name="Luo G."/>
            <person name="Jiang Y."/>
            <person name="Liu J."/>
            <person name="Wang Z."/>
            <person name="Sha Y."/>
            <person name="Zhang B."/>
            <person name="Wu H."/>
            <person name="Tang D."/>
            <person name="Shen Q."/>
            <person name="Xue P."/>
            <person name="Zou S."/>
            <person name="Wang X."/>
            <person name="Liu X."/>
            <person name="Wang F."/>
            <person name="Yang Y."/>
            <person name="An X."/>
            <person name="Dong Z."/>
            <person name="Zhang K."/>
            <person name="Zhang X."/>
            <person name="Luo M.C."/>
            <person name="Dvorak J."/>
            <person name="Tong Y."/>
            <person name="Wang J."/>
            <person name="Yang H."/>
            <person name="Li Z."/>
            <person name="Wang D."/>
            <person name="Zhang A."/>
            <person name="Wang J."/>
        </authorList>
    </citation>
    <scope>NUCLEOTIDE SEQUENCE</scope>
    <source>
        <strain evidence="2">cv. G1812</strain>
    </source>
</reference>
<protein>
    <submittedName>
        <fullName evidence="1">Uncharacterized protein</fullName>
    </submittedName>
</protein>
<dbReference type="Gramene" id="TuG1812G0100000756.01.T01">
    <property type="protein sequence ID" value="TuG1812G0100000756.01.T01"/>
    <property type="gene ID" value="TuG1812G0100000756.01"/>
</dbReference>